<comment type="similarity">
    <text evidence="2">Belongs to the band 7/mec-2 family.</text>
</comment>
<gene>
    <name evidence="5" type="ORF">SAMN05421508_104150</name>
</gene>
<dbReference type="SMART" id="SM00244">
    <property type="entry name" value="PHB"/>
    <property type="match status" value="1"/>
</dbReference>
<feature type="compositionally biased region" description="Pro residues" evidence="3">
    <location>
        <begin position="310"/>
        <end position="321"/>
    </location>
</feature>
<dbReference type="GO" id="GO:0098552">
    <property type="term" value="C:side of membrane"/>
    <property type="evidence" value="ECO:0007669"/>
    <property type="project" value="UniProtKB-ARBA"/>
</dbReference>
<dbReference type="InterPro" id="IPR001107">
    <property type="entry name" value="Band_7"/>
</dbReference>
<dbReference type="AlphaFoldDB" id="A0A286GI29"/>
<evidence type="ECO:0000313" key="6">
    <source>
        <dbReference type="Proteomes" id="UP000219621"/>
    </source>
</evidence>
<dbReference type="Proteomes" id="UP000219621">
    <property type="component" value="Unassembled WGS sequence"/>
</dbReference>
<evidence type="ECO:0000259" key="4">
    <source>
        <dbReference type="SMART" id="SM00244"/>
    </source>
</evidence>
<dbReference type="FunFam" id="3.30.479.30:FF:000004">
    <property type="entry name" value="Putative membrane protease family, stomatin"/>
    <property type="match status" value="1"/>
</dbReference>
<dbReference type="GO" id="GO:0005886">
    <property type="term" value="C:plasma membrane"/>
    <property type="evidence" value="ECO:0007669"/>
    <property type="project" value="UniProtKB-ARBA"/>
</dbReference>
<feature type="domain" description="Band 7" evidence="4">
    <location>
        <begin position="19"/>
        <end position="177"/>
    </location>
</feature>
<evidence type="ECO:0000256" key="2">
    <source>
        <dbReference type="ARBA" id="ARBA00008164"/>
    </source>
</evidence>
<dbReference type="Pfam" id="PF01145">
    <property type="entry name" value="Band_7"/>
    <property type="match status" value="1"/>
</dbReference>
<dbReference type="RefSeq" id="WP_097279115.1">
    <property type="nucleotide sequence ID" value="NZ_OCNJ01000004.1"/>
</dbReference>
<dbReference type="Gene3D" id="3.30.479.30">
    <property type="entry name" value="Band 7 domain"/>
    <property type="match status" value="1"/>
</dbReference>
<keyword evidence="6" id="KW-1185">Reference proteome</keyword>
<comment type="subcellular location">
    <subcellularLocation>
        <location evidence="1">Membrane</location>
        <topology evidence="1">Single-pass membrane protein</topology>
    </subcellularLocation>
</comment>
<name>A0A286GI29_9PROT</name>
<dbReference type="OrthoDB" id="9809197at2"/>
<evidence type="ECO:0000313" key="5">
    <source>
        <dbReference type="EMBL" id="SOD94876.1"/>
    </source>
</evidence>
<dbReference type="EMBL" id="OCNJ01000004">
    <property type="protein sequence ID" value="SOD94876.1"/>
    <property type="molecule type" value="Genomic_DNA"/>
</dbReference>
<dbReference type="InterPro" id="IPR036013">
    <property type="entry name" value="Band_7/SPFH_dom_sf"/>
</dbReference>
<proteinExistence type="inferred from homology"/>
<evidence type="ECO:0000256" key="3">
    <source>
        <dbReference type="SAM" id="MobiDB-lite"/>
    </source>
</evidence>
<dbReference type="PANTHER" id="PTHR43327">
    <property type="entry name" value="STOMATIN-LIKE PROTEIN 2, MITOCHONDRIAL"/>
    <property type="match status" value="1"/>
</dbReference>
<accession>A0A286GI29</accession>
<sequence>MFEYVIIGFVVLVTVTLWSGVKIVPQSQTYVVERFGRYQRVLHAGLNLIVPFLDRVAHKVDILERRLPERPSDVITRDNVTISVTMSIFFRVTSPEYTVYRIRDLEGAIATAVTGVVRSNIGTVEFDEVQSNRDSLNVTLRKELEEIAQGWGVEITRCEIIDVNVDDSTRRAMQLQINAERERRAAVTRAEGDKRAAELRADAELYTAQRQAEARRVTAEAEAFATETIAGAISRGGMEAIRFEVAKRQIEALGQVSASPNAKFILLPTDMGQSFSGLAGFAALLDGSRGGDGPPTLPPAAAGVLSSAEPPAPPTPAGPWS</sequence>
<organism evidence="5 6">
    <name type="scientific">Caenispirillum bisanense</name>
    <dbReference type="NCBI Taxonomy" id="414052"/>
    <lineage>
        <taxon>Bacteria</taxon>
        <taxon>Pseudomonadati</taxon>
        <taxon>Pseudomonadota</taxon>
        <taxon>Alphaproteobacteria</taxon>
        <taxon>Rhodospirillales</taxon>
        <taxon>Novispirillaceae</taxon>
        <taxon>Caenispirillum</taxon>
    </lineage>
</organism>
<feature type="region of interest" description="Disordered" evidence="3">
    <location>
        <begin position="288"/>
        <end position="321"/>
    </location>
</feature>
<evidence type="ECO:0000256" key="1">
    <source>
        <dbReference type="ARBA" id="ARBA00004167"/>
    </source>
</evidence>
<reference evidence="5 6" key="1">
    <citation type="submission" date="2017-09" db="EMBL/GenBank/DDBJ databases">
        <authorList>
            <person name="Ehlers B."/>
            <person name="Leendertz F.H."/>
        </authorList>
    </citation>
    <scope>NUCLEOTIDE SEQUENCE [LARGE SCALE GENOMIC DNA]</scope>
    <source>
        <strain evidence="5 6">USBA 140</strain>
    </source>
</reference>
<protein>
    <submittedName>
        <fullName evidence="5">SPFH domain, Band 7 family protein</fullName>
    </submittedName>
</protein>
<dbReference type="InterPro" id="IPR050710">
    <property type="entry name" value="Band7/mec-2_domain"/>
</dbReference>
<dbReference type="PANTHER" id="PTHR43327:SF10">
    <property type="entry name" value="STOMATIN-LIKE PROTEIN 2, MITOCHONDRIAL"/>
    <property type="match status" value="1"/>
</dbReference>
<dbReference type="InterPro" id="IPR001972">
    <property type="entry name" value="Stomatin_HflK_fam"/>
</dbReference>
<dbReference type="SUPFAM" id="SSF117892">
    <property type="entry name" value="Band 7/SPFH domain"/>
    <property type="match status" value="1"/>
</dbReference>
<dbReference type="PRINTS" id="PR00721">
    <property type="entry name" value="STOMATIN"/>
</dbReference>